<dbReference type="Proteomes" id="UP001373496">
    <property type="component" value="Unassembled WGS sequence"/>
</dbReference>
<organism evidence="1 2">
    <name type="scientific">Klenkia terrae</name>
    <dbReference type="NCBI Taxonomy" id="1052259"/>
    <lineage>
        <taxon>Bacteria</taxon>
        <taxon>Bacillati</taxon>
        <taxon>Actinomycetota</taxon>
        <taxon>Actinomycetes</taxon>
        <taxon>Geodermatophilales</taxon>
        <taxon>Geodermatophilaceae</taxon>
        <taxon>Klenkia</taxon>
    </lineage>
</organism>
<dbReference type="EMBL" id="JBAPLV010000016">
    <property type="protein sequence ID" value="MEI4279794.1"/>
    <property type="molecule type" value="Genomic_DNA"/>
</dbReference>
<comment type="caution">
    <text evidence="1">The sequence shown here is derived from an EMBL/GenBank/DDBJ whole genome shotgun (WGS) entry which is preliminary data.</text>
</comment>
<sequence length="58" mass="5789">MKSFACGDVVPGCGRAFTADDEDGILAQVAAHAAADHGLVDVPPALVAQVRARITAAA</sequence>
<gene>
    <name evidence="1" type="ORF">UXQ13_15090</name>
</gene>
<dbReference type="Pfam" id="PF06348">
    <property type="entry name" value="DUF1059"/>
    <property type="match status" value="1"/>
</dbReference>
<accession>A0ABU8EAG1</accession>
<reference evidence="1 2" key="1">
    <citation type="submission" date="2024-03" db="EMBL/GenBank/DDBJ databases">
        <title>Draft genome sequence of Klenkia terrae.</title>
        <authorList>
            <person name="Duangmal K."/>
            <person name="Chantavorakit T."/>
        </authorList>
    </citation>
    <scope>NUCLEOTIDE SEQUENCE [LARGE SCALE GENOMIC DNA]</scope>
    <source>
        <strain evidence="1 2">JCM 17786</strain>
    </source>
</reference>
<evidence type="ECO:0000313" key="1">
    <source>
        <dbReference type="EMBL" id="MEI4279794.1"/>
    </source>
</evidence>
<proteinExistence type="predicted"/>
<dbReference type="RefSeq" id="WP_225233999.1">
    <property type="nucleotide sequence ID" value="NZ_JBAPLV010000016.1"/>
</dbReference>
<evidence type="ECO:0000313" key="2">
    <source>
        <dbReference type="Proteomes" id="UP001373496"/>
    </source>
</evidence>
<protein>
    <submittedName>
        <fullName evidence="1">DUF1059 domain-containing protein</fullName>
    </submittedName>
</protein>
<keyword evidence="2" id="KW-1185">Reference proteome</keyword>
<dbReference type="InterPro" id="IPR009409">
    <property type="entry name" value="DUF1059"/>
</dbReference>
<name>A0ABU8EAG1_9ACTN</name>